<dbReference type="EMBL" id="JARKIF010000007">
    <property type="protein sequence ID" value="KAJ7634475.1"/>
    <property type="molecule type" value="Genomic_DNA"/>
</dbReference>
<accession>A0AAD7FRK7</accession>
<dbReference type="GO" id="GO:0016491">
    <property type="term" value="F:oxidoreductase activity"/>
    <property type="evidence" value="ECO:0007669"/>
    <property type="project" value="UniProtKB-KW"/>
</dbReference>
<dbReference type="PRINTS" id="PR00081">
    <property type="entry name" value="GDHRDH"/>
</dbReference>
<evidence type="ECO:0008006" key="6">
    <source>
        <dbReference type="Google" id="ProtNLM"/>
    </source>
</evidence>
<gene>
    <name evidence="4" type="ORF">FB45DRAFT_977621</name>
</gene>
<dbReference type="Proteomes" id="UP001221142">
    <property type="component" value="Unassembled WGS sequence"/>
</dbReference>
<comment type="similarity">
    <text evidence="1">Belongs to the short-chain dehydrogenases/reductases (SDR) family.</text>
</comment>
<organism evidence="4 5">
    <name type="scientific">Roridomyces roridus</name>
    <dbReference type="NCBI Taxonomy" id="1738132"/>
    <lineage>
        <taxon>Eukaryota</taxon>
        <taxon>Fungi</taxon>
        <taxon>Dikarya</taxon>
        <taxon>Basidiomycota</taxon>
        <taxon>Agaricomycotina</taxon>
        <taxon>Agaricomycetes</taxon>
        <taxon>Agaricomycetidae</taxon>
        <taxon>Agaricales</taxon>
        <taxon>Marasmiineae</taxon>
        <taxon>Mycenaceae</taxon>
        <taxon>Roridomyces</taxon>
    </lineage>
</organism>
<dbReference type="Pfam" id="PF00106">
    <property type="entry name" value="adh_short"/>
    <property type="match status" value="1"/>
</dbReference>
<evidence type="ECO:0000256" key="2">
    <source>
        <dbReference type="ARBA" id="ARBA00022857"/>
    </source>
</evidence>
<dbReference type="GO" id="GO:0005737">
    <property type="term" value="C:cytoplasm"/>
    <property type="evidence" value="ECO:0007669"/>
    <property type="project" value="TreeGrafter"/>
</dbReference>
<reference evidence="4" key="1">
    <citation type="submission" date="2023-03" db="EMBL/GenBank/DDBJ databases">
        <title>Massive genome expansion in bonnet fungi (Mycena s.s.) driven by repeated elements and novel gene families across ecological guilds.</title>
        <authorList>
            <consortium name="Lawrence Berkeley National Laboratory"/>
            <person name="Harder C.B."/>
            <person name="Miyauchi S."/>
            <person name="Viragh M."/>
            <person name="Kuo A."/>
            <person name="Thoen E."/>
            <person name="Andreopoulos B."/>
            <person name="Lu D."/>
            <person name="Skrede I."/>
            <person name="Drula E."/>
            <person name="Henrissat B."/>
            <person name="Morin E."/>
            <person name="Kohler A."/>
            <person name="Barry K."/>
            <person name="LaButti K."/>
            <person name="Morin E."/>
            <person name="Salamov A."/>
            <person name="Lipzen A."/>
            <person name="Mereny Z."/>
            <person name="Hegedus B."/>
            <person name="Baldrian P."/>
            <person name="Stursova M."/>
            <person name="Weitz H."/>
            <person name="Taylor A."/>
            <person name="Grigoriev I.V."/>
            <person name="Nagy L.G."/>
            <person name="Martin F."/>
            <person name="Kauserud H."/>
        </authorList>
    </citation>
    <scope>NUCLEOTIDE SEQUENCE</scope>
    <source>
        <strain evidence="4">9284</strain>
    </source>
</reference>
<keyword evidence="2" id="KW-0521">NADP</keyword>
<keyword evidence="5" id="KW-1185">Reference proteome</keyword>
<evidence type="ECO:0000313" key="4">
    <source>
        <dbReference type="EMBL" id="KAJ7634475.1"/>
    </source>
</evidence>
<dbReference type="SUPFAM" id="SSF51735">
    <property type="entry name" value="NAD(P)-binding Rossmann-fold domains"/>
    <property type="match status" value="1"/>
</dbReference>
<dbReference type="InterPro" id="IPR036291">
    <property type="entry name" value="NAD(P)-bd_dom_sf"/>
</dbReference>
<dbReference type="PANTHER" id="PTHR43544:SF7">
    <property type="entry name" value="NADB-LER2"/>
    <property type="match status" value="1"/>
</dbReference>
<sequence length="254" mass="27064">MSTKLVYLVTGSNRGIGYAVLKLLAARPNAIVFAGARDPDAQSLKDLAATYPNVHPIKFIVNDKANNEAAIAEINKTAGQLDVIVANAGIANSYGPLVKTPLEEYKEHWEVNTLGTVVLFQAAHELLFASTTKAPIFAYISTGMASMGRFAGANGSVYGSSKAAANFIIKALDAENPTLIAFAISPGWAATDMGNAGAKLNGMEEAPMKVEGVAAGIVERLDEATKEKSSGKFLNFKPTFGGTMWDWDKEEYPW</sequence>
<dbReference type="InterPro" id="IPR002347">
    <property type="entry name" value="SDR_fam"/>
</dbReference>
<evidence type="ECO:0000256" key="3">
    <source>
        <dbReference type="ARBA" id="ARBA00023002"/>
    </source>
</evidence>
<protein>
    <recommendedName>
        <fullName evidence="6">NAD(P)-binding protein</fullName>
    </recommendedName>
</protein>
<dbReference type="PANTHER" id="PTHR43544">
    <property type="entry name" value="SHORT-CHAIN DEHYDROGENASE/REDUCTASE"/>
    <property type="match status" value="1"/>
</dbReference>
<dbReference type="InterPro" id="IPR051468">
    <property type="entry name" value="Fungal_SecMetab_SDRs"/>
</dbReference>
<dbReference type="CDD" id="cd05325">
    <property type="entry name" value="carb_red_sniffer_like_SDR_c"/>
    <property type="match status" value="1"/>
</dbReference>
<name>A0AAD7FRK7_9AGAR</name>
<evidence type="ECO:0000313" key="5">
    <source>
        <dbReference type="Proteomes" id="UP001221142"/>
    </source>
</evidence>
<proteinExistence type="inferred from homology"/>
<dbReference type="AlphaFoldDB" id="A0AAD7FRK7"/>
<keyword evidence="3" id="KW-0560">Oxidoreductase</keyword>
<evidence type="ECO:0000256" key="1">
    <source>
        <dbReference type="ARBA" id="ARBA00006484"/>
    </source>
</evidence>
<dbReference type="Gene3D" id="3.40.50.720">
    <property type="entry name" value="NAD(P)-binding Rossmann-like Domain"/>
    <property type="match status" value="1"/>
</dbReference>
<comment type="caution">
    <text evidence="4">The sequence shown here is derived from an EMBL/GenBank/DDBJ whole genome shotgun (WGS) entry which is preliminary data.</text>
</comment>